<dbReference type="Proteomes" id="UP000800200">
    <property type="component" value="Unassembled WGS sequence"/>
</dbReference>
<protein>
    <recommendedName>
        <fullName evidence="4">BZIP domain-containing protein</fullName>
    </recommendedName>
</protein>
<proteinExistence type="predicted"/>
<feature type="compositionally biased region" description="Basic and acidic residues" evidence="1">
    <location>
        <begin position="60"/>
        <end position="69"/>
    </location>
</feature>
<keyword evidence="3" id="KW-1185">Reference proteome</keyword>
<evidence type="ECO:0008006" key="4">
    <source>
        <dbReference type="Google" id="ProtNLM"/>
    </source>
</evidence>
<gene>
    <name evidence="2" type="ORF">K469DRAFT_78298</name>
</gene>
<evidence type="ECO:0000256" key="1">
    <source>
        <dbReference type="SAM" id="MobiDB-lite"/>
    </source>
</evidence>
<evidence type="ECO:0000313" key="2">
    <source>
        <dbReference type="EMBL" id="KAF2175219.1"/>
    </source>
</evidence>
<feature type="region of interest" description="Disordered" evidence="1">
    <location>
        <begin position="47"/>
        <end position="84"/>
    </location>
</feature>
<feature type="compositionally biased region" description="Basic residues" evidence="1">
    <location>
        <begin position="48"/>
        <end position="59"/>
    </location>
</feature>
<evidence type="ECO:0000313" key="3">
    <source>
        <dbReference type="Proteomes" id="UP000800200"/>
    </source>
</evidence>
<dbReference type="AlphaFoldDB" id="A0A6A6DAJ3"/>
<feature type="compositionally biased region" description="Basic residues" evidence="1">
    <location>
        <begin position="70"/>
        <end position="81"/>
    </location>
</feature>
<organism evidence="2 3">
    <name type="scientific">Zopfia rhizophila CBS 207.26</name>
    <dbReference type="NCBI Taxonomy" id="1314779"/>
    <lineage>
        <taxon>Eukaryota</taxon>
        <taxon>Fungi</taxon>
        <taxon>Dikarya</taxon>
        <taxon>Ascomycota</taxon>
        <taxon>Pezizomycotina</taxon>
        <taxon>Dothideomycetes</taxon>
        <taxon>Dothideomycetes incertae sedis</taxon>
        <taxon>Zopfiaceae</taxon>
        <taxon>Zopfia</taxon>
    </lineage>
</organism>
<reference evidence="2" key="1">
    <citation type="journal article" date="2020" name="Stud. Mycol.">
        <title>101 Dothideomycetes genomes: a test case for predicting lifestyles and emergence of pathogens.</title>
        <authorList>
            <person name="Haridas S."/>
            <person name="Albert R."/>
            <person name="Binder M."/>
            <person name="Bloem J."/>
            <person name="Labutti K."/>
            <person name="Salamov A."/>
            <person name="Andreopoulos B."/>
            <person name="Baker S."/>
            <person name="Barry K."/>
            <person name="Bills G."/>
            <person name="Bluhm B."/>
            <person name="Cannon C."/>
            <person name="Castanera R."/>
            <person name="Culley D."/>
            <person name="Daum C."/>
            <person name="Ezra D."/>
            <person name="Gonzalez J."/>
            <person name="Henrissat B."/>
            <person name="Kuo A."/>
            <person name="Liang C."/>
            <person name="Lipzen A."/>
            <person name="Lutzoni F."/>
            <person name="Magnuson J."/>
            <person name="Mondo S."/>
            <person name="Nolan M."/>
            <person name="Ohm R."/>
            <person name="Pangilinan J."/>
            <person name="Park H.-J."/>
            <person name="Ramirez L."/>
            <person name="Alfaro M."/>
            <person name="Sun H."/>
            <person name="Tritt A."/>
            <person name="Yoshinaga Y."/>
            <person name="Zwiers L.-H."/>
            <person name="Turgeon B."/>
            <person name="Goodwin S."/>
            <person name="Spatafora J."/>
            <person name="Crous P."/>
            <person name="Grigoriev I."/>
        </authorList>
    </citation>
    <scope>NUCLEOTIDE SEQUENCE</scope>
    <source>
        <strain evidence="2">CBS 207.26</strain>
    </source>
</reference>
<accession>A0A6A6DAJ3</accession>
<dbReference type="EMBL" id="ML994740">
    <property type="protein sequence ID" value="KAF2175219.1"/>
    <property type="molecule type" value="Genomic_DNA"/>
</dbReference>
<name>A0A6A6DAJ3_9PEZI</name>
<sequence>MLRPLFDRPLNSILHEWNRKPIAEHCPSLNPPSQIFRLMLSKAEINRRRAQSKRDKAKHQREVDAELQRRRAQSKRDKAKHQREVDAELQRRLVQSVSDRIATRLSWALRISDYKAPIPPTAVVTPDLPQATEMEKKGNRLDKFLSGVARYVSNHLSNLN</sequence>